<dbReference type="Proteomes" id="UP000249524">
    <property type="component" value="Unassembled WGS sequence"/>
</dbReference>
<dbReference type="OrthoDB" id="7187412at2"/>
<keyword evidence="2" id="KW-1185">Reference proteome</keyword>
<protein>
    <submittedName>
        <fullName evidence="1">Uncharacterized protein</fullName>
    </submittedName>
</protein>
<accession>A0A328BMV4</accession>
<gene>
    <name evidence="1" type="ORF">DJ019_01530</name>
</gene>
<dbReference type="AlphaFoldDB" id="A0A328BMV4"/>
<dbReference type="InterPro" id="IPR006311">
    <property type="entry name" value="TAT_signal"/>
</dbReference>
<dbReference type="RefSeq" id="WP_111274214.1">
    <property type="nucleotide sequence ID" value="NZ_QFYS01000001.1"/>
</dbReference>
<comment type="caution">
    <text evidence="1">The sequence shown here is derived from an EMBL/GenBank/DDBJ whole genome shotgun (WGS) entry which is preliminary data.</text>
</comment>
<dbReference type="PROSITE" id="PS51318">
    <property type="entry name" value="TAT"/>
    <property type="match status" value="1"/>
</dbReference>
<reference evidence="1 2" key="1">
    <citation type="submission" date="2018-05" db="EMBL/GenBank/DDBJ databases">
        <authorList>
            <person name="Lanie J.A."/>
            <person name="Ng W.-L."/>
            <person name="Kazmierczak K.M."/>
            <person name="Andrzejewski T.M."/>
            <person name="Davidsen T.M."/>
            <person name="Wayne K.J."/>
            <person name="Tettelin H."/>
            <person name="Glass J.I."/>
            <person name="Rusch D."/>
            <person name="Podicherti R."/>
            <person name="Tsui H.-C.T."/>
            <person name="Winkler M.E."/>
        </authorList>
    </citation>
    <scope>NUCLEOTIDE SEQUENCE [LARGE SCALE GENOMIC DNA]</scope>
    <source>
        <strain evidence="1 2">BUT-10</strain>
    </source>
</reference>
<proteinExistence type="predicted"/>
<name>A0A328BMV4_9CAUL</name>
<dbReference type="EMBL" id="QFYS01000001">
    <property type="protein sequence ID" value="RAK68722.1"/>
    <property type="molecule type" value="Genomic_DNA"/>
</dbReference>
<evidence type="ECO:0000313" key="1">
    <source>
        <dbReference type="EMBL" id="RAK68722.1"/>
    </source>
</evidence>
<organism evidence="1 2">
    <name type="scientific">Phenylobacterium kunshanense</name>
    <dbReference type="NCBI Taxonomy" id="1445034"/>
    <lineage>
        <taxon>Bacteria</taxon>
        <taxon>Pseudomonadati</taxon>
        <taxon>Pseudomonadota</taxon>
        <taxon>Alphaproteobacteria</taxon>
        <taxon>Caulobacterales</taxon>
        <taxon>Caulobacteraceae</taxon>
        <taxon>Phenylobacterium</taxon>
    </lineage>
</organism>
<evidence type="ECO:0000313" key="2">
    <source>
        <dbReference type="Proteomes" id="UP000249524"/>
    </source>
</evidence>
<sequence>MTDDPHPRPPRLSRRALLAAPAAGLAPPVLPARADADTVALCRTWLANKAETMRLLERWGDIEAELMRLQGPPRPGDALMAGPPAAPLRAIDARLDQLHAEREALAPSLPLSTATTRDGVLLKFEVVMAELFVQDFPVIYGLLHTAVRDLKALW</sequence>